<dbReference type="EMBL" id="WIXE01016575">
    <property type="protein sequence ID" value="KAK5972521.1"/>
    <property type="molecule type" value="Genomic_DNA"/>
</dbReference>
<protein>
    <submittedName>
        <fullName evidence="2">Uncharacterized protein</fullName>
    </submittedName>
</protein>
<reference evidence="2 3" key="1">
    <citation type="submission" date="2019-10" db="EMBL/GenBank/DDBJ databases">
        <title>Assembly and Annotation for the nematode Trichostrongylus colubriformis.</title>
        <authorList>
            <person name="Martin J."/>
        </authorList>
    </citation>
    <scope>NUCLEOTIDE SEQUENCE [LARGE SCALE GENOMIC DNA]</scope>
    <source>
        <strain evidence="2">G859</strain>
        <tissue evidence="2">Whole worm</tissue>
    </source>
</reference>
<sequence length="118" mass="13024">TVDVTIPLAGLKRKRSRSVSPGRKSHHRHVKENTPQLLSVGPKSHHHSPRMPRSASPVAQHSHSDNTSLNGDEESGKGRRKRRDPTRTLENLKETLASEKQAGDDQNGTKKELLASTT</sequence>
<evidence type="ECO:0000256" key="1">
    <source>
        <dbReference type="SAM" id="MobiDB-lite"/>
    </source>
</evidence>
<accession>A0AAN8F349</accession>
<gene>
    <name evidence="2" type="ORF">GCK32_017961</name>
</gene>
<proteinExistence type="predicted"/>
<feature type="compositionally biased region" description="Polar residues" evidence="1">
    <location>
        <begin position="57"/>
        <end position="70"/>
    </location>
</feature>
<dbReference type="Proteomes" id="UP001331761">
    <property type="component" value="Unassembled WGS sequence"/>
</dbReference>
<feature type="non-terminal residue" evidence="2">
    <location>
        <position position="1"/>
    </location>
</feature>
<evidence type="ECO:0000313" key="3">
    <source>
        <dbReference type="Proteomes" id="UP001331761"/>
    </source>
</evidence>
<dbReference type="AlphaFoldDB" id="A0AAN8F349"/>
<name>A0AAN8F349_TRICO</name>
<comment type="caution">
    <text evidence="2">The sequence shown here is derived from an EMBL/GenBank/DDBJ whole genome shotgun (WGS) entry which is preliminary data.</text>
</comment>
<feature type="non-terminal residue" evidence="2">
    <location>
        <position position="118"/>
    </location>
</feature>
<keyword evidence="3" id="KW-1185">Reference proteome</keyword>
<evidence type="ECO:0000313" key="2">
    <source>
        <dbReference type="EMBL" id="KAK5972521.1"/>
    </source>
</evidence>
<feature type="compositionally biased region" description="Basic and acidic residues" evidence="1">
    <location>
        <begin position="85"/>
        <end position="118"/>
    </location>
</feature>
<feature type="compositionally biased region" description="Basic residues" evidence="1">
    <location>
        <begin position="11"/>
        <end position="30"/>
    </location>
</feature>
<feature type="region of interest" description="Disordered" evidence="1">
    <location>
        <begin position="1"/>
        <end position="118"/>
    </location>
</feature>
<organism evidence="2 3">
    <name type="scientific">Trichostrongylus colubriformis</name>
    <name type="common">Black scour worm</name>
    <dbReference type="NCBI Taxonomy" id="6319"/>
    <lineage>
        <taxon>Eukaryota</taxon>
        <taxon>Metazoa</taxon>
        <taxon>Ecdysozoa</taxon>
        <taxon>Nematoda</taxon>
        <taxon>Chromadorea</taxon>
        <taxon>Rhabditida</taxon>
        <taxon>Rhabditina</taxon>
        <taxon>Rhabditomorpha</taxon>
        <taxon>Strongyloidea</taxon>
        <taxon>Trichostrongylidae</taxon>
        <taxon>Trichostrongylus</taxon>
    </lineage>
</organism>